<keyword evidence="15" id="KW-0539">Nucleus</keyword>
<proteinExistence type="inferred from homology"/>
<evidence type="ECO:0000256" key="1">
    <source>
        <dbReference type="ARBA" id="ARBA00003783"/>
    </source>
</evidence>
<comment type="similarity">
    <text evidence="5">Belongs to the neugrin family.</text>
</comment>
<evidence type="ECO:0000256" key="12">
    <source>
        <dbReference type="ARBA" id="ARBA00023128"/>
    </source>
</evidence>
<protein>
    <recommendedName>
        <fullName evidence="7">Neugrin</fullName>
    </recommendedName>
    <alternativeName>
        <fullName evidence="16">Neurite outgrowth-associated protein</fullName>
    </alternativeName>
</protein>
<comment type="caution">
    <text evidence="18">The sequence shown here is derived from an EMBL/GenBank/DDBJ whole genome shotgun (WGS) entry which is preliminary data.</text>
</comment>
<keyword evidence="19" id="KW-1185">Reference proteome</keyword>
<keyword evidence="8" id="KW-0217">Developmental protein</keyword>
<dbReference type="Pfam" id="PF06413">
    <property type="entry name" value="Neugrin"/>
    <property type="match status" value="1"/>
</dbReference>
<evidence type="ECO:0000256" key="16">
    <source>
        <dbReference type="ARBA" id="ARBA00029657"/>
    </source>
</evidence>
<dbReference type="GO" id="GO:0045171">
    <property type="term" value="C:intercellular bridge"/>
    <property type="evidence" value="ECO:0007669"/>
    <property type="project" value="Ensembl"/>
</dbReference>
<dbReference type="GO" id="GO:0016604">
    <property type="term" value="C:nuclear body"/>
    <property type="evidence" value="ECO:0007669"/>
    <property type="project" value="Ensembl"/>
</dbReference>
<dbReference type="KEGG" id="bom:102264479"/>
<dbReference type="GO" id="GO:0005576">
    <property type="term" value="C:extracellular region"/>
    <property type="evidence" value="ECO:0007669"/>
    <property type="project" value="UniProtKB-SubCell"/>
</dbReference>
<dbReference type="GO" id="GO:0070131">
    <property type="term" value="P:positive regulation of mitochondrial translation"/>
    <property type="evidence" value="ECO:0007669"/>
    <property type="project" value="Ensembl"/>
</dbReference>
<dbReference type="Proteomes" id="UP000322234">
    <property type="component" value="Unassembled WGS sequence"/>
</dbReference>
<evidence type="ECO:0000256" key="3">
    <source>
        <dbReference type="ARBA" id="ARBA00004325"/>
    </source>
</evidence>
<evidence type="ECO:0000256" key="10">
    <source>
        <dbReference type="ARBA" id="ARBA00022729"/>
    </source>
</evidence>
<evidence type="ECO:0000256" key="4">
    <source>
        <dbReference type="ARBA" id="ARBA00004613"/>
    </source>
</evidence>
<evidence type="ECO:0000256" key="6">
    <source>
        <dbReference type="ARBA" id="ARBA00011308"/>
    </source>
</evidence>
<dbReference type="PANTHER" id="PTHR13475">
    <property type="entry name" value="NEUGRIN"/>
    <property type="match status" value="1"/>
</dbReference>
<evidence type="ECO:0000256" key="15">
    <source>
        <dbReference type="ARBA" id="ARBA00023242"/>
    </source>
</evidence>
<evidence type="ECO:0000256" key="11">
    <source>
        <dbReference type="ARBA" id="ARBA00022782"/>
    </source>
</evidence>
<evidence type="ECO:0000256" key="17">
    <source>
        <dbReference type="SAM" id="MobiDB-lite"/>
    </source>
</evidence>
<keyword evidence="14" id="KW-0325">Glycoprotein</keyword>
<dbReference type="GO" id="GO:0061668">
    <property type="term" value="P:mitochondrial ribosome assembly"/>
    <property type="evidence" value="ECO:0007669"/>
    <property type="project" value="Ensembl"/>
</dbReference>
<dbReference type="OrthoDB" id="6415470at2759"/>
<evidence type="ECO:0000256" key="2">
    <source>
        <dbReference type="ARBA" id="ARBA00004123"/>
    </source>
</evidence>
<name>A0A6B0QY32_9CETA</name>
<evidence type="ECO:0000313" key="19">
    <source>
        <dbReference type="Proteomes" id="UP000322234"/>
    </source>
</evidence>
<reference evidence="18" key="1">
    <citation type="submission" date="2019-10" db="EMBL/GenBank/DDBJ databases">
        <title>The sequence and de novo assembly of the wild yak genome.</title>
        <authorList>
            <person name="Liu Y."/>
        </authorList>
    </citation>
    <scope>NUCLEOTIDE SEQUENCE [LARGE SCALE GENOMIC DNA]</scope>
    <source>
        <strain evidence="18">WY2019</strain>
    </source>
</reference>
<keyword evidence="10" id="KW-0732">Signal</keyword>
<dbReference type="GO" id="GO:0019843">
    <property type="term" value="F:rRNA binding"/>
    <property type="evidence" value="ECO:0007669"/>
    <property type="project" value="Ensembl"/>
</dbReference>
<evidence type="ECO:0000256" key="9">
    <source>
        <dbReference type="ARBA" id="ARBA00022525"/>
    </source>
</evidence>
<keyword evidence="11" id="KW-0221">Differentiation</keyword>
<dbReference type="PANTHER" id="PTHR13475:SF4">
    <property type="entry name" value="NEUGRIN"/>
    <property type="match status" value="1"/>
</dbReference>
<sequence>MSSCLKFIAFGRSVLYLIPVPGVAGKTLALPAPRSYYREGWATERFKPKSHALSLKPERTATSQSFPPCVLPVQSLASGAASPWVVKGVFVNMAFSLNVLLGGRVCAAVARCGFATRGVTIPGSTSREPDPDFDWEPEERELQEVESALKRQKKAIRFQKIRRQMEASGAPPRTLTWEAMEQIRYLHREFSESWSVPRLAEGFDVSTDVIRRVLKSKFIPTLEQKLKQDQKVLKKIGLARSIPELPGPGDSSKPLSAGQSVSGSLLIPGDEASSRGHGHSTALKAIELNTQSTNITTRQTERNKGVQGLEEGKDFVPVAAGHPTSTCRGARGIDSDGLPSDKRLEELKAGEAGDQIFSKRVVQRGREFFDSNGNFLYRI</sequence>
<keyword evidence="12" id="KW-0496">Mitochondrion</keyword>
<comment type="function">
    <text evidence="1">Plays an essential role in mitochondrial ribosome biogenesis. As a component of a functional protein-RNA module, consisting of RCC1L, NGRN, RPUSD3, RPUSD4, TRUB2, FASTKD2 and 16S mitochondrial ribosomal RNA (16S mt-rRNA), controls 16S mt-rRNA abundance and is required for intra-mitochondrial translation of core subunits of the oxidative phosphorylation system.</text>
</comment>
<gene>
    <name evidence="18" type="ORF">E5288_WYG022823</name>
</gene>
<keyword evidence="13" id="KW-0472">Membrane</keyword>
<dbReference type="GO" id="GO:0072686">
    <property type="term" value="C:mitotic spindle"/>
    <property type="evidence" value="ECO:0007669"/>
    <property type="project" value="Ensembl"/>
</dbReference>
<dbReference type="EMBL" id="VBQZ03000014">
    <property type="protein sequence ID" value="MXQ82828.1"/>
    <property type="molecule type" value="Genomic_DNA"/>
</dbReference>
<organism evidence="18 19">
    <name type="scientific">Bos mutus</name>
    <name type="common">wild yak</name>
    <dbReference type="NCBI Taxonomy" id="72004"/>
    <lineage>
        <taxon>Eukaryota</taxon>
        <taxon>Metazoa</taxon>
        <taxon>Chordata</taxon>
        <taxon>Craniata</taxon>
        <taxon>Vertebrata</taxon>
        <taxon>Euteleostomi</taxon>
        <taxon>Mammalia</taxon>
        <taxon>Eutheria</taxon>
        <taxon>Laurasiatheria</taxon>
        <taxon>Artiodactyla</taxon>
        <taxon>Ruminantia</taxon>
        <taxon>Pecora</taxon>
        <taxon>Bovidae</taxon>
        <taxon>Bovinae</taxon>
        <taxon>Bos</taxon>
    </lineage>
</organism>
<evidence type="ECO:0000313" key="18">
    <source>
        <dbReference type="EMBL" id="MXQ82828.1"/>
    </source>
</evidence>
<dbReference type="GO" id="GO:0005759">
    <property type="term" value="C:mitochondrial matrix"/>
    <property type="evidence" value="ECO:0007669"/>
    <property type="project" value="Ensembl"/>
</dbReference>
<dbReference type="GO" id="GO:0030154">
    <property type="term" value="P:cell differentiation"/>
    <property type="evidence" value="ECO:0007669"/>
    <property type="project" value="UniProtKB-KW"/>
</dbReference>
<evidence type="ECO:0000256" key="13">
    <source>
        <dbReference type="ARBA" id="ARBA00023136"/>
    </source>
</evidence>
<accession>A0A6B0QY32</accession>
<comment type="subcellular location">
    <subcellularLocation>
        <location evidence="3">Mitochondrion membrane</location>
    </subcellularLocation>
    <subcellularLocation>
        <location evidence="2">Nucleus</location>
    </subcellularLocation>
    <subcellularLocation>
        <location evidence="4">Secreted</location>
    </subcellularLocation>
</comment>
<evidence type="ECO:0000256" key="5">
    <source>
        <dbReference type="ARBA" id="ARBA00008082"/>
    </source>
</evidence>
<evidence type="ECO:0000256" key="14">
    <source>
        <dbReference type="ARBA" id="ARBA00023180"/>
    </source>
</evidence>
<feature type="region of interest" description="Disordered" evidence="17">
    <location>
        <begin position="241"/>
        <end position="261"/>
    </location>
</feature>
<evidence type="ECO:0000256" key="8">
    <source>
        <dbReference type="ARBA" id="ARBA00022473"/>
    </source>
</evidence>
<dbReference type="GO" id="GO:0031966">
    <property type="term" value="C:mitochondrial membrane"/>
    <property type="evidence" value="ECO:0007669"/>
    <property type="project" value="UniProtKB-SubCell"/>
</dbReference>
<dbReference type="InterPro" id="IPR010487">
    <property type="entry name" value="NGRN/Rrg9"/>
</dbReference>
<evidence type="ECO:0000256" key="7">
    <source>
        <dbReference type="ARBA" id="ARBA00016593"/>
    </source>
</evidence>
<dbReference type="AlphaFoldDB" id="A0A6B0QY32"/>
<keyword evidence="9" id="KW-0964">Secreted</keyword>
<comment type="subunit">
    <text evidence="6">Forms a regulatory protein-RNA complex, consisting of RCC1L, NGRN, RPUSD3, RPUSD4, TRUB2, FASTKD2 and 16S mt-rRNA. Interacts with 16S mt-rRNA; this interaction is direct.</text>
</comment>